<name>A0ABU6JZS3_9RHOO</name>
<sequence length="471" mass="53046">MKLSKPTVGPIVGYTTSSDARVWFRGQFEAVVGGYRRCFGAVQWGEKGKPASTKQVKVGKLSPNFDMTGVYPLTGLKPDKEYEYKVGWFLADADLDSARAMPQFDWDALETYSFRTATDKVSATRSYAVGSCRYLLRLFGGLIFDDRGDKTFDSILRQHEQNPISAVLMIGDQIYADDLNFVAPDETLDKFLARYQTVFSQEHVSRLMSRVPTYMILDDHEIEDNWPNKATTKDMTTTYPHAIHAYQVYQASHSPVFEMDSSGWITGTPTRFWYNFSDGCADWFVMDVRTERIWNTDPAQRQMIKKGQMAALLAWLSDGSGRAKMVVSSVPFIPDLTSDADDKWGAYLPERTQILDHILKNKIRKVSFVSGDVHCSFTAQLTSPSDPDFKVFSIISSSFFWPYPHMEQSDFVLKGALTVPATAVNQYVIGKASQMYSTDNFARLDIAPDGVTVNYFGRKGESLGKAVKLAF</sequence>
<dbReference type="Proteomes" id="UP001331561">
    <property type="component" value="Unassembled WGS sequence"/>
</dbReference>
<evidence type="ECO:0000313" key="3">
    <source>
        <dbReference type="Proteomes" id="UP001331561"/>
    </source>
</evidence>
<dbReference type="InterPro" id="IPR018946">
    <property type="entry name" value="PhoD-like_MPP"/>
</dbReference>
<gene>
    <name evidence="2" type="ORF">VVD49_04100</name>
</gene>
<dbReference type="SUPFAM" id="SSF56300">
    <property type="entry name" value="Metallo-dependent phosphatases"/>
    <property type="match status" value="1"/>
</dbReference>
<dbReference type="EMBL" id="JAYXHS010000001">
    <property type="protein sequence ID" value="MEC5384889.1"/>
    <property type="molecule type" value="Genomic_DNA"/>
</dbReference>
<dbReference type="GO" id="GO:0004035">
    <property type="term" value="F:alkaline phosphatase activity"/>
    <property type="evidence" value="ECO:0007669"/>
    <property type="project" value="UniProtKB-EC"/>
</dbReference>
<feature type="domain" description="PhoD-like phosphatase metallophosphatase" evidence="1">
    <location>
        <begin position="156"/>
        <end position="385"/>
    </location>
</feature>
<dbReference type="InterPro" id="IPR038607">
    <property type="entry name" value="PhoD-like_sf"/>
</dbReference>
<accession>A0ABU6JZS3</accession>
<keyword evidence="2" id="KW-0378">Hydrolase</keyword>
<dbReference type="RefSeq" id="WP_327597855.1">
    <property type="nucleotide sequence ID" value="NZ_JAYXHS010000001.1"/>
</dbReference>
<protein>
    <submittedName>
        <fullName evidence="2">Alkaline phosphatase D family protein</fullName>
        <ecNumber evidence="2">3.1.3.1</ecNumber>
    </submittedName>
</protein>
<reference evidence="2 3" key="1">
    <citation type="submission" date="2024-01" db="EMBL/GenBank/DDBJ databases">
        <title>Uliginosibacterium soil sp. nov.</title>
        <authorList>
            <person name="Lv Y."/>
        </authorList>
    </citation>
    <scope>NUCLEOTIDE SEQUENCE [LARGE SCALE GENOMIC DNA]</scope>
    <source>
        <strain evidence="2 3">H3</strain>
    </source>
</reference>
<dbReference type="Gene3D" id="3.60.21.70">
    <property type="entry name" value="PhoD-like phosphatase"/>
    <property type="match status" value="1"/>
</dbReference>
<dbReference type="PANTHER" id="PTHR37031:SF2">
    <property type="entry name" value="PHOD-LIKE PHOSPHATASE METALLOPHOSPHATASE DOMAIN-CONTAINING PROTEIN"/>
    <property type="match status" value="1"/>
</dbReference>
<proteinExistence type="predicted"/>
<dbReference type="PANTHER" id="PTHR37031">
    <property type="entry name" value="METALLOPHOSPHATASE BINDING DOMAIN PROTEIN"/>
    <property type="match status" value="1"/>
</dbReference>
<keyword evidence="3" id="KW-1185">Reference proteome</keyword>
<evidence type="ECO:0000313" key="2">
    <source>
        <dbReference type="EMBL" id="MEC5384889.1"/>
    </source>
</evidence>
<dbReference type="Pfam" id="PF09423">
    <property type="entry name" value="PhoD"/>
    <property type="match status" value="1"/>
</dbReference>
<dbReference type="EC" id="3.1.3.1" evidence="2"/>
<dbReference type="CDD" id="cd07389">
    <property type="entry name" value="MPP_PhoD"/>
    <property type="match status" value="1"/>
</dbReference>
<dbReference type="InterPro" id="IPR029052">
    <property type="entry name" value="Metallo-depent_PP-like"/>
</dbReference>
<evidence type="ECO:0000259" key="1">
    <source>
        <dbReference type="Pfam" id="PF09423"/>
    </source>
</evidence>
<comment type="caution">
    <text evidence="2">The sequence shown here is derived from an EMBL/GenBank/DDBJ whole genome shotgun (WGS) entry which is preliminary data.</text>
</comment>
<organism evidence="2 3">
    <name type="scientific">Uliginosibacterium silvisoli</name>
    <dbReference type="NCBI Taxonomy" id="3114758"/>
    <lineage>
        <taxon>Bacteria</taxon>
        <taxon>Pseudomonadati</taxon>
        <taxon>Pseudomonadota</taxon>
        <taxon>Betaproteobacteria</taxon>
        <taxon>Rhodocyclales</taxon>
        <taxon>Zoogloeaceae</taxon>
        <taxon>Uliginosibacterium</taxon>
    </lineage>
</organism>